<evidence type="ECO:0000313" key="4">
    <source>
        <dbReference type="EMBL" id="WNZ44112.1"/>
    </source>
</evidence>
<organism evidence="4">
    <name type="scientific">Leptolyngbya boryana CZ1</name>
    <dbReference type="NCBI Taxonomy" id="3060204"/>
    <lineage>
        <taxon>Bacteria</taxon>
        <taxon>Bacillati</taxon>
        <taxon>Cyanobacteriota</taxon>
        <taxon>Cyanophyceae</taxon>
        <taxon>Leptolyngbyales</taxon>
        <taxon>Leptolyngbyaceae</taxon>
        <taxon>Leptolyngbya group</taxon>
        <taxon>Leptolyngbya</taxon>
    </lineage>
</organism>
<gene>
    <name evidence="4" type="ORF">Q2T42_19980</name>
</gene>
<keyword evidence="2" id="KW-0732">Signal</keyword>
<dbReference type="RefSeq" id="WP_316426300.1">
    <property type="nucleotide sequence ID" value="NZ_CP130144.1"/>
</dbReference>
<evidence type="ECO:0000259" key="3">
    <source>
        <dbReference type="SMART" id="SM00912"/>
    </source>
</evidence>
<dbReference type="EMBL" id="CP130144">
    <property type="protein sequence ID" value="WNZ44112.1"/>
    <property type="molecule type" value="Genomic_DNA"/>
</dbReference>
<dbReference type="SUPFAM" id="SSF51126">
    <property type="entry name" value="Pectin lyase-like"/>
    <property type="match status" value="5"/>
</dbReference>
<feature type="chain" id="PRO_5041687648" evidence="2">
    <location>
        <begin position="21"/>
        <end position="1183"/>
    </location>
</feature>
<dbReference type="SMART" id="SM00912">
    <property type="entry name" value="Haemagg_act"/>
    <property type="match status" value="1"/>
</dbReference>
<dbReference type="AlphaFoldDB" id="A0AA96WQS1"/>
<evidence type="ECO:0000256" key="1">
    <source>
        <dbReference type="SAM" id="MobiDB-lite"/>
    </source>
</evidence>
<reference evidence="4" key="2">
    <citation type="submission" date="2023-07" db="EMBL/GenBank/DDBJ databases">
        <authorList>
            <person name="Bai X.-H."/>
            <person name="Wang H.-H."/>
            <person name="Wang J."/>
            <person name="Ma M.-Y."/>
            <person name="Hu H.-H."/>
            <person name="Song Z.-L."/>
            <person name="Ma H.-G."/>
            <person name="Fan Y."/>
            <person name="Du C.-Y."/>
            <person name="Xu J.-C."/>
        </authorList>
    </citation>
    <scope>NUCLEOTIDE SEQUENCE</scope>
    <source>
        <strain evidence="4">CZ1</strain>
    </source>
</reference>
<feature type="domain" description="Filamentous haemagglutinin FhaB/tRNA nuclease CdiA-like TPS" evidence="3">
    <location>
        <begin position="26"/>
        <end position="147"/>
    </location>
</feature>
<feature type="region of interest" description="Disordered" evidence="1">
    <location>
        <begin position="1043"/>
        <end position="1147"/>
    </location>
</feature>
<sequence length="1183" mass="120759">MMRGVLIGCFGIFSVISTIAASAQTIPDGTLGNERSIIERNNQVELIRGGAQRGQNLFHSFQEFNVGEGQSTYFLNPSSTIQNILTRVTGGDPSEILGTIGIRNASGVTSQPNLFLINPQGILFGENARLEIGGSFIATTANGVRFEDQGNFSATNPESPTLLTINPSALLFMQLNSGEIVNRAGGSSSLPSASSALSGGLFLVGGDIKFEGGTAGTLGNRAELAAISGVGQVGLTDGGRDLKLVVPGDLSRGDITLQDQSALTAVRGDITIYARNLNIANQSVIGTILNTNDSSQSSRAGDITLNVSDKFVLQQGSTISSIVGDSGVGSGGNITINAGTIEISRASSIVSLHRGQGDGGSIEINARDRVSLDGLQTSPSDSVALIATLGLAGQGASGGINLTTGSLSILNGGIISSISDRVGDSGSIALNARGNITVSGIALTRFVTSGVRTTISNNGIGKSGDIQITAETLDIKQGGSIATSIAGRGSAGNIKIVVRDRIALDEAVRRGTNPLISSIFSNALPREGSEGNSGNIDISTGTLTVTNGAIISTDTGRNGSAGDITINARDQVIFDGSAPTEASEDIDFSSGATTSVFSNVNGNGGNITISTGVLTLSNGGSLISNMFGQGNGGNILINARDRILISGRTPSISRSSISTNLSGTGQAGDITLTTGVLRIEGSGTVEAVATGRGNAGKIFVNASDSVVIDGAVKVSGNFQSVVDDFQFPKFISSDLTEILDSSKISSSAGLGTTNGGEIQISTGKLVITNGGSIEGFSLSGNSAKITVNSREIVTLDGVSKDFILFDGSEIRNRSGINNEVSNGGTGNVGTVAIQARELSILNGAQISSDTRGGGKGGDIMLNVRDRVIVDGGQFGRESNISSSSSDTTLPDGTFRRGRGDAGSIAINTGILTVRNNAVIISSSTSIGKAGSIDITVSQVQVKDQAGIGTVATTVDGGNININASDFLLLRNGSVISTTAGNGNPQATGTGGNIDIDAGFLIAVPRENSDISANATRGNGGRVNIDAQGIFGTQFRLSSSSESDITASSEFGTSGTVTLNTPDTDPSRGLAELPSTPTDPSNQIAQKCTPRARSTSSFIYSGRGGIPANPTDPLNEENRPADWITLEPEDDRPSKPNAAIAERSTSSIFEAKGWRRDINGDIHLVAEASPNLLNPSQSAVPCPD</sequence>
<proteinExistence type="predicted"/>
<dbReference type="InterPro" id="IPR012334">
    <property type="entry name" value="Pectin_lyas_fold"/>
</dbReference>
<dbReference type="NCBIfam" id="TIGR01901">
    <property type="entry name" value="adhes_NPXG"/>
    <property type="match status" value="1"/>
</dbReference>
<evidence type="ECO:0000256" key="2">
    <source>
        <dbReference type="SAM" id="SignalP"/>
    </source>
</evidence>
<feature type="compositionally biased region" description="Polar residues" evidence="1">
    <location>
        <begin position="1074"/>
        <end position="1098"/>
    </location>
</feature>
<name>A0AA96WQS1_LEPBY</name>
<feature type="compositionally biased region" description="Polar residues" evidence="1">
    <location>
        <begin position="1049"/>
        <end position="1063"/>
    </location>
</feature>
<protein>
    <submittedName>
        <fullName evidence="4">Filamentous hemagglutinin N-terminal domain-containing protein</fullName>
    </submittedName>
</protein>
<dbReference type="Gene3D" id="2.160.20.10">
    <property type="entry name" value="Single-stranded right-handed beta-helix, Pectin lyase-like"/>
    <property type="match status" value="3"/>
</dbReference>
<dbReference type="InterPro" id="IPR008638">
    <property type="entry name" value="FhaB/CdiA-like_TPS"/>
</dbReference>
<dbReference type="InterPro" id="IPR011050">
    <property type="entry name" value="Pectin_lyase_fold/virulence"/>
</dbReference>
<reference evidence="4" key="1">
    <citation type="journal article" date="2023" name="Plants (Basel)">
        <title>Genomic Analysis of Leptolyngbya boryana CZ1 Reveals Efficient Carbon Fixation Modules.</title>
        <authorList>
            <person name="Bai X."/>
            <person name="Wang H."/>
            <person name="Cheng W."/>
            <person name="Wang J."/>
            <person name="Ma M."/>
            <person name="Hu H."/>
            <person name="Song Z."/>
            <person name="Ma H."/>
            <person name="Fan Y."/>
            <person name="Du C."/>
            <person name="Xu J."/>
        </authorList>
    </citation>
    <scope>NUCLEOTIDE SEQUENCE</scope>
    <source>
        <strain evidence="4">CZ1</strain>
    </source>
</reference>
<dbReference type="Pfam" id="PF05860">
    <property type="entry name" value="TPS"/>
    <property type="match status" value="1"/>
</dbReference>
<feature type="signal peptide" evidence="2">
    <location>
        <begin position="1"/>
        <end position="20"/>
    </location>
</feature>
<accession>A0AA96WQS1</accession>